<comment type="function">
    <text evidence="11">Na(+)/H(+) antiporter that extrudes sodium in exchange for external protons.</text>
</comment>
<dbReference type="InterPro" id="IPR023171">
    <property type="entry name" value="Na/H_antiporter_dom_sf"/>
</dbReference>
<comment type="caution">
    <text evidence="12">The sequence shown here is derived from an EMBL/GenBank/DDBJ whole genome shotgun (WGS) entry which is preliminary data.</text>
</comment>
<evidence type="ECO:0000256" key="9">
    <source>
        <dbReference type="ARBA" id="ARBA00023136"/>
    </source>
</evidence>
<evidence type="ECO:0000313" key="13">
    <source>
        <dbReference type="Proteomes" id="UP000054078"/>
    </source>
</evidence>
<feature type="transmembrane region" description="Helical" evidence="11">
    <location>
        <begin position="23"/>
        <end position="45"/>
    </location>
</feature>
<keyword evidence="2 11" id="KW-0813">Transport</keyword>
<dbReference type="NCBIfam" id="TIGR00773">
    <property type="entry name" value="NhaA"/>
    <property type="match status" value="1"/>
</dbReference>
<feature type="transmembrane region" description="Helical" evidence="11">
    <location>
        <begin position="351"/>
        <end position="375"/>
    </location>
</feature>
<gene>
    <name evidence="11" type="primary">nhaA</name>
    <name evidence="12" type="ORF">AUL39_03045</name>
</gene>
<dbReference type="EMBL" id="LOJF01000001">
    <property type="protein sequence ID" value="KUH59313.1"/>
    <property type="molecule type" value="Genomic_DNA"/>
</dbReference>
<dbReference type="PANTHER" id="PTHR30341:SF0">
    <property type="entry name" value="NA(+)_H(+) ANTIPORTER NHAA"/>
    <property type="match status" value="1"/>
</dbReference>
<dbReference type="Pfam" id="PF06965">
    <property type="entry name" value="Na_H_antiport_1"/>
    <property type="match status" value="1"/>
</dbReference>
<feature type="transmembrane region" description="Helical" evidence="11">
    <location>
        <begin position="169"/>
        <end position="188"/>
    </location>
</feature>
<keyword evidence="6 11" id="KW-1133">Transmembrane helix</keyword>
<keyword evidence="9 11" id="KW-0472">Membrane</keyword>
<reference evidence="12 13" key="1">
    <citation type="submission" date="2015-12" db="EMBL/GenBank/DDBJ databases">
        <title>Draft Genome Sequence of Olsenella scatoligenes SK9K4T; a Producer of 3-Methylindole- (skatole) and 4-Methylphenol- (p-cresol) Isolated from Pig Feces.</title>
        <authorList>
            <person name="Li X."/>
            <person name="Borg B."/>
            <person name="Canibe N."/>
        </authorList>
    </citation>
    <scope>NUCLEOTIDE SEQUENCE [LARGE SCALE GENOMIC DNA]</scope>
    <source>
        <strain evidence="12 13">SK9K4</strain>
    </source>
</reference>
<evidence type="ECO:0000256" key="7">
    <source>
        <dbReference type="ARBA" id="ARBA00023053"/>
    </source>
</evidence>
<dbReference type="GO" id="GO:0005886">
    <property type="term" value="C:plasma membrane"/>
    <property type="evidence" value="ECO:0007669"/>
    <property type="project" value="UniProtKB-SubCell"/>
</dbReference>
<comment type="similarity">
    <text evidence="11">Belongs to the NhaA Na(+)/H(+) (TC 2.A.33) antiporter family.</text>
</comment>
<keyword evidence="4 11" id="KW-1003">Cell membrane</keyword>
<feature type="transmembrane region" description="Helical" evidence="11">
    <location>
        <begin position="65"/>
        <end position="90"/>
    </location>
</feature>
<organism evidence="12 13">
    <name type="scientific">Tractidigestivibacter scatoligenes</name>
    <name type="common">Olsenella scatoligenes</name>
    <dbReference type="NCBI Taxonomy" id="1299998"/>
    <lineage>
        <taxon>Bacteria</taxon>
        <taxon>Bacillati</taxon>
        <taxon>Actinomycetota</taxon>
        <taxon>Coriobacteriia</taxon>
        <taxon>Coriobacteriales</taxon>
        <taxon>Atopobiaceae</taxon>
        <taxon>Tractidigestivibacter</taxon>
    </lineage>
</organism>
<dbReference type="PANTHER" id="PTHR30341">
    <property type="entry name" value="SODIUM ION/PROTON ANTIPORTER NHAA-RELATED"/>
    <property type="match status" value="1"/>
</dbReference>
<keyword evidence="5 11" id="KW-0812">Transmembrane</keyword>
<dbReference type="GO" id="GO:0006885">
    <property type="term" value="P:regulation of pH"/>
    <property type="evidence" value="ECO:0007669"/>
    <property type="project" value="UniProtKB-UniRule"/>
</dbReference>
<evidence type="ECO:0000256" key="4">
    <source>
        <dbReference type="ARBA" id="ARBA00022475"/>
    </source>
</evidence>
<evidence type="ECO:0000313" key="12">
    <source>
        <dbReference type="EMBL" id="KUH59313.1"/>
    </source>
</evidence>
<keyword evidence="7 11" id="KW-0915">Sodium</keyword>
<dbReference type="GO" id="GO:0015385">
    <property type="term" value="F:sodium:proton antiporter activity"/>
    <property type="evidence" value="ECO:0007669"/>
    <property type="project" value="UniProtKB-UniRule"/>
</dbReference>
<evidence type="ECO:0000256" key="10">
    <source>
        <dbReference type="ARBA" id="ARBA00023201"/>
    </source>
</evidence>
<feature type="transmembrane region" description="Helical" evidence="11">
    <location>
        <begin position="421"/>
        <end position="443"/>
    </location>
</feature>
<feature type="transmembrane region" description="Helical" evidence="11">
    <location>
        <begin position="387"/>
        <end position="409"/>
    </location>
</feature>
<comment type="catalytic activity">
    <reaction evidence="11">
        <text>Na(+)(in) + 2 H(+)(out) = Na(+)(out) + 2 H(+)(in)</text>
        <dbReference type="Rhea" id="RHEA:29251"/>
        <dbReference type="ChEBI" id="CHEBI:15378"/>
        <dbReference type="ChEBI" id="CHEBI:29101"/>
    </reaction>
</comment>
<evidence type="ECO:0000256" key="3">
    <source>
        <dbReference type="ARBA" id="ARBA00022449"/>
    </source>
</evidence>
<keyword evidence="10 11" id="KW-0739">Sodium transport</keyword>
<dbReference type="RefSeq" id="WP_059053477.1">
    <property type="nucleotide sequence ID" value="NZ_LOJF01000001.1"/>
</dbReference>
<sequence length="460" mass="49410">MASIYGEPAVIRRIEQRSAVHKVTSNGTIAAAVMVFAAIAAVITANSPAYEVIEEVLHAPLSLGIGPATFSITIEAFVNDFLMAIFFLLVGIELKYEMTVGQLRKPRQAALPMLAAVGGVAAPAVIYLIINAGGAVHGWATPIATDIAFALGVMSLLGDRIAPATKVFFQTLAIADDILAIVVIALFYGQTPNVAWVAASLGVVIVLWIIARMKVYSAKPYMLVGLALWVCMYNSGIHATLAGVILAFFLPARSDVRLSKLGNWLDARARELDDTYDDESHVLGQHDFTTAAVRVERVMHHVTPPLERMERYISVPVNFVILPIFAFVNAQVRIVDMDLATIIADPVTKGVYFGAVLGKPIGIILVTWLLVHIGFAKLPKHVDWLQIIAVGIMGGLGFTMSILISGLAFTDPNEVMAAKCAILAGSVTSAILGLLFVHVASAVKERRESRENALEMDDAS</sequence>
<feature type="transmembrane region" description="Helical" evidence="11">
    <location>
        <begin position="111"/>
        <end position="130"/>
    </location>
</feature>
<protein>
    <recommendedName>
        <fullName evidence="11">Na(+)/H(+) antiporter NhaA</fullName>
    </recommendedName>
    <alternativeName>
        <fullName evidence="11">Sodium/proton antiporter NhaA</fullName>
    </alternativeName>
</protein>
<evidence type="ECO:0000256" key="11">
    <source>
        <dbReference type="HAMAP-Rule" id="MF_01844"/>
    </source>
</evidence>
<accession>A0A100YX53</accession>
<evidence type="ECO:0000256" key="1">
    <source>
        <dbReference type="ARBA" id="ARBA00004429"/>
    </source>
</evidence>
<proteinExistence type="inferred from homology"/>
<comment type="subcellular location">
    <subcellularLocation>
        <location evidence="1">Cell inner membrane</location>
        <topology evidence="1">Multi-pass membrane protein</topology>
    </subcellularLocation>
    <subcellularLocation>
        <location evidence="11">Cell membrane</location>
        <topology evidence="11">Multi-pass membrane protein</topology>
    </subcellularLocation>
</comment>
<evidence type="ECO:0000256" key="2">
    <source>
        <dbReference type="ARBA" id="ARBA00022448"/>
    </source>
</evidence>
<dbReference type="OrthoDB" id="9808135at2"/>
<evidence type="ECO:0000256" key="6">
    <source>
        <dbReference type="ARBA" id="ARBA00022989"/>
    </source>
</evidence>
<dbReference type="AlphaFoldDB" id="A0A100YX53"/>
<feature type="transmembrane region" description="Helical" evidence="11">
    <location>
        <begin position="194"/>
        <end position="211"/>
    </location>
</feature>
<name>A0A100YX53_TRASO</name>
<keyword evidence="3 11" id="KW-0050">Antiport</keyword>
<dbReference type="InterPro" id="IPR004670">
    <property type="entry name" value="NhaA"/>
</dbReference>
<feature type="transmembrane region" description="Helical" evidence="11">
    <location>
        <begin position="223"/>
        <end position="250"/>
    </location>
</feature>
<feature type="transmembrane region" description="Helical" evidence="11">
    <location>
        <begin position="312"/>
        <end position="330"/>
    </location>
</feature>
<dbReference type="HAMAP" id="MF_01844">
    <property type="entry name" value="NhaA"/>
    <property type="match status" value="1"/>
</dbReference>
<keyword evidence="8 11" id="KW-0406">Ion transport</keyword>
<keyword evidence="13" id="KW-1185">Reference proteome</keyword>
<dbReference type="Gene3D" id="1.20.1530.10">
    <property type="entry name" value="Na+/H+ antiporter like domain"/>
    <property type="match status" value="1"/>
</dbReference>
<dbReference type="Proteomes" id="UP000054078">
    <property type="component" value="Unassembled WGS sequence"/>
</dbReference>
<evidence type="ECO:0000256" key="5">
    <source>
        <dbReference type="ARBA" id="ARBA00022692"/>
    </source>
</evidence>
<evidence type="ECO:0000256" key="8">
    <source>
        <dbReference type="ARBA" id="ARBA00023065"/>
    </source>
</evidence>